<reference evidence="1 2" key="1">
    <citation type="submission" date="2019-12" db="EMBL/GenBank/DDBJ databases">
        <title>Litoreibacter badius sp. nov., a novel bacteriochlorophyll a-containing bacterium in the genus Litoreibacter.</title>
        <authorList>
            <person name="Kanamuro M."/>
            <person name="Takabe Y."/>
            <person name="Mori K."/>
            <person name="Takaichi S."/>
            <person name="Hanada S."/>
        </authorList>
    </citation>
    <scope>NUCLEOTIDE SEQUENCE [LARGE SCALE GENOMIC DNA]</scope>
    <source>
        <strain evidence="1 2">K6</strain>
    </source>
</reference>
<dbReference type="Proteomes" id="UP000436822">
    <property type="component" value="Unassembled WGS sequence"/>
</dbReference>
<keyword evidence="2" id="KW-1185">Reference proteome</keyword>
<protein>
    <submittedName>
        <fullName evidence="1">Uncharacterized protein</fullName>
    </submittedName>
</protein>
<dbReference type="EMBL" id="BLJE01000003">
    <property type="protein sequence ID" value="GFE65869.1"/>
    <property type="molecule type" value="Genomic_DNA"/>
</dbReference>
<evidence type="ECO:0000313" key="1">
    <source>
        <dbReference type="EMBL" id="GFE65869.1"/>
    </source>
</evidence>
<accession>A0A6N6JKB2</accession>
<organism evidence="1 2">
    <name type="scientific">Litoreibacter roseus</name>
    <dbReference type="NCBI Taxonomy" id="2601869"/>
    <lineage>
        <taxon>Bacteria</taxon>
        <taxon>Pseudomonadati</taxon>
        <taxon>Pseudomonadota</taxon>
        <taxon>Alphaproteobacteria</taxon>
        <taxon>Rhodobacterales</taxon>
        <taxon>Roseobacteraceae</taxon>
        <taxon>Litoreibacter</taxon>
    </lineage>
</organism>
<evidence type="ECO:0000313" key="2">
    <source>
        <dbReference type="Proteomes" id="UP000436822"/>
    </source>
</evidence>
<name>A0A6N6JKB2_9RHOB</name>
<gene>
    <name evidence="1" type="ORF">KIN_29430</name>
</gene>
<sequence>MQLTTAILKVAIKVNAIAGLEEGFPLFLIFPRNFLKLTVVTINVKMSGKPHQPSVKKASLFGIDLSQNKRRVSGPLQ</sequence>
<dbReference type="AlphaFoldDB" id="A0A6N6JKB2"/>
<proteinExistence type="predicted"/>
<comment type="caution">
    <text evidence="1">The sequence shown here is derived from an EMBL/GenBank/DDBJ whole genome shotgun (WGS) entry which is preliminary data.</text>
</comment>